<gene>
    <name evidence="2" type="ORF">C5T88_00495</name>
</gene>
<proteinExistence type="predicted"/>
<dbReference type="AlphaFoldDB" id="A0A2S0NJ80"/>
<organism evidence="2 3">
    <name type="scientific">Williamsoniiplasma luminosum</name>
    <dbReference type="NCBI Taxonomy" id="214888"/>
    <lineage>
        <taxon>Bacteria</taxon>
        <taxon>Bacillati</taxon>
        <taxon>Mycoplasmatota</taxon>
        <taxon>Mollicutes</taxon>
        <taxon>Entomoplasmatales</taxon>
        <taxon>Williamsoniiplasma</taxon>
    </lineage>
</organism>
<dbReference type="Proteomes" id="UP000239250">
    <property type="component" value="Chromosome"/>
</dbReference>
<protein>
    <submittedName>
        <fullName evidence="2">DUF448 domain-containing protein</fullName>
    </submittedName>
</protein>
<dbReference type="Pfam" id="PF04296">
    <property type="entry name" value="YlxR"/>
    <property type="match status" value="1"/>
</dbReference>
<evidence type="ECO:0000313" key="3">
    <source>
        <dbReference type="Proteomes" id="UP000239250"/>
    </source>
</evidence>
<dbReference type="InterPro" id="IPR035931">
    <property type="entry name" value="YlxR-like_sf"/>
</dbReference>
<dbReference type="EMBL" id="CP027019">
    <property type="protein sequence ID" value="AVP49065.1"/>
    <property type="molecule type" value="Genomic_DNA"/>
</dbReference>
<name>A0A2S0NJ80_9MOLU</name>
<sequence length="95" mass="11120">MMKTKKIMMSITTNNLRKDLFSKTLIDRHDLIRIVKTKNNEILIDHQQNLEGRGAYIQKDKQAILSLKKTNGLSRSLKTKVDESIYNQLLELFDE</sequence>
<feature type="domain" description="YlxR" evidence="1">
    <location>
        <begin position="17"/>
        <end position="89"/>
    </location>
</feature>
<accession>A0A2S0NJ80</accession>
<dbReference type="InterPro" id="IPR007393">
    <property type="entry name" value="YlxR_dom"/>
</dbReference>
<evidence type="ECO:0000259" key="1">
    <source>
        <dbReference type="Pfam" id="PF04296"/>
    </source>
</evidence>
<reference evidence="3" key="1">
    <citation type="submission" date="2018-02" db="EMBL/GenBank/DDBJ databases">
        <title>Firefly genomes illuminate parallel origins of bioluminescence in beetles.</title>
        <authorList>
            <person name="Fallon T.R."/>
            <person name="Lower S.E.S."/>
            <person name="Behringer M."/>
            <person name="Weng J.-K."/>
        </authorList>
    </citation>
    <scope>NUCLEOTIDE SEQUENCE [LARGE SCALE GENOMIC DNA]</scope>
</reference>
<dbReference type="SUPFAM" id="SSF64376">
    <property type="entry name" value="YlxR-like"/>
    <property type="match status" value="1"/>
</dbReference>
<dbReference type="InterPro" id="IPR037465">
    <property type="entry name" value="YlxR"/>
</dbReference>
<dbReference type="PANTHER" id="PTHR34215:SF1">
    <property type="entry name" value="YLXR DOMAIN-CONTAINING PROTEIN"/>
    <property type="match status" value="1"/>
</dbReference>
<evidence type="ECO:0000313" key="2">
    <source>
        <dbReference type="EMBL" id="AVP49065.1"/>
    </source>
</evidence>
<dbReference type="Gene3D" id="3.30.1230.10">
    <property type="entry name" value="YlxR-like"/>
    <property type="match status" value="1"/>
</dbReference>
<dbReference type="PANTHER" id="PTHR34215">
    <property type="entry name" value="BLL0784 PROTEIN"/>
    <property type="match status" value="1"/>
</dbReference>